<comment type="caution">
    <text evidence="1">The sequence shown here is derived from an EMBL/GenBank/DDBJ whole genome shotgun (WGS) entry which is preliminary data.</text>
</comment>
<dbReference type="InterPro" id="IPR015105">
    <property type="entry name" value="NgoMIV"/>
</dbReference>
<dbReference type="Gene3D" id="3.40.50.10010">
    <property type="entry name" value="Type-2 restriction enzyme NgoMIV"/>
    <property type="match status" value="1"/>
</dbReference>
<reference evidence="1" key="1">
    <citation type="journal article" date="2020" name="mSystems">
        <title>Genome- and Community-Level Interaction Insights into Carbon Utilization and Element Cycling Functions of Hydrothermarchaeota in Hydrothermal Sediment.</title>
        <authorList>
            <person name="Zhou Z."/>
            <person name="Liu Y."/>
            <person name="Xu W."/>
            <person name="Pan J."/>
            <person name="Luo Z.H."/>
            <person name="Li M."/>
        </authorList>
    </citation>
    <scope>NUCLEOTIDE SEQUENCE [LARGE SCALE GENOMIC DNA]</scope>
    <source>
        <strain evidence="1">SpSt-289</strain>
    </source>
</reference>
<dbReference type="EMBL" id="DSMG01000195">
    <property type="protein sequence ID" value="HDX33552.1"/>
    <property type="molecule type" value="Genomic_DNA"/>
</dbReference>
<proteinExistence type="predicted"/>
<dbReference type="InterPro" id="IPR011335">
    <property type="entry name" value="Restrct_endonuc-II-like"/>
</dbReference>
<dbReference type="GO" id="GO:0009307">
    <property type="term" value="P:DNA restriction-modification system"/>
    <property type="evidence" value="ECO:0007669"/>
    <property type="project" value="InterPro"/>
</dbReference>
<accession>A0A7C1FI69</accession>
<gene>
    <name evidence="1" type="ORF">ENQ20_19010</name>
</gene>
<sequence>MPHIVAVTAELMPTHIAAIALGTGDLDCVHQFALPELRESLVELDNQDQLELLDVMVEGMRLRDISDLPFDLAV</sequence>
<organism evidence="1">
    <name type="scientific">Caldilinea aerophila</name>
    <dbReference type="NCBI Taxonomy" id="133453"/>
    <lineage>
        <taxon>Bacteria</taxon>
        <taxon>Bacillati</taxon>
        <taxon>Chloroflexota</taxon>
        <taxon>Caldilineae</taxon>
        <taxon>Caldilineales</taxon>
        <taxon>Caldilineaceae</taxon>
        <taxon>Caldilinea</taxon>
    </lineage>
</organism>
<protein>
    <submittedName>
        <fullName evidence="1">Uncharacterized protein</fullName>
    </submittedName>
</protein>
<name>A0A7C1FI69_9CHLR</name>
<dbReference type="Pfam" id="PF09015">
    <property type="entry name" value="NgoMIV_restric"/>
    <property type="match status" value="1"/>
</dbReference>
<dbReference type="AlphaFoldDB" id="A0A7C1FI69"/>
<dbReference type="SUPFAM" id="SSF52980">
    <property type="entry name" value="Restriction endonuclease-like"/>
    <property type="match status" value="1"/>
</dbReference>
<dbReference type="InterPro" id="IPR037083">
    <property type="entry name" value="NgoMIV_sf"/>
</dbReference>
<evidence type="ECO:0000313" key="1">
    <source>
        <dbReference type="EMBL" id="HDX33552.1"/>
    </source>
</evidence>
<dbReference type="GO" id="GO:0009036">
    <property type="term" value="F:type II site-specific deoxyribonuclease activity"/>
    <property type="evidence" value="ECO:0007669"/>
    <property type="project" value="InterPro"/>
</dbReference>